<keyword evidence="1" id="KW-0677">Repeat</keyword>
<feature type="compositionally biased region" description="Polar residues" evidence="2">
    <location>
        <begin position="61"/>
        <end position="73"/>
    </location>
</feature>
<sequence length="2194" mass="248252">MSDPQQNSPGRAASIRGIFKDGYRSIKRKTGSSTISSNRDERMSFSTVDHAESSERRGSDRSQTAAVRSSVASMKSEASGASDSGANNPPGPPGSPPSPIQPQPASKEIKVRGLSGRFSVRSLSQTVIQGQRGGRLRVSSAPGAGFALENKSIVESGAGFSRVVIDLTCTDFIAMIRSERLATLPRKGGRWDRVLTRAKYFAEQLHNVDTAIRKFAVDGRAVDDLSYGHAWFLISLGSENSEALDKAFALFCRCSQSIHLLLNQSEALTATASVREQLRQMHADLLKLVADVAMRFYKATIRLPSYPVCFDVFEAFGETIEAFPTRRTKVTKTIWTHHIQREDHGQNKDPEVETLRKWLGVQDSALLVLNRDHSTFAHYEVEFTCLWFLSHLSNFVDSSDNLLLVSGEPGSGKTVLAASIADTLQLPLQLPLGPKTFSTLFFSISASIPSQATSLAVVKSLLYQLFDLSVGNIQVYAALAHAFEQSKRARDADAYEDHLWEALGTALEQPLGNANDLIIIVDGFDELGDGFDESGDRPKPSQYVLDKLYEITTRGKCVKLIALSQSQSLKMPPQAQGRKLAIAKDHINDDIRMVTQKALEGCVHLKTMKGSEQNDCMDHIVGAAQGSFLWAILACELLNLQGSQRDFRQCLDSLTSAQGSVQRIISKILPLLELKDEAKKLLCWLATAERPLKISEIESLFNPDAQPHTAPRRTEAIIKTLRPILFVHQHIVRFRHRDIQTSLQATTGRDQVLRPIEDRQMDLIIKSLDHLKKYLPANREPTLEDPTQTYVDQLFNQRDFLEYAVRYWVLHVRKCAKVGKSPTEVKEVRGLFIDTATLPLLEKFSWDAGYPTHQALQLHLFAEKQRVEVLGQKNRAVLQTLLTCALYYDMLSDRTKASEYYSRAAEISSEIMGVCHPLTVECGNCILRVTEGVEMTIEVEITGTDERTEYREKIQRKERAFELLIKAYVVQHGAESEIVIQMKITLWQFYIRINKTESAKKIHESIPGYKARSHEHLDVVISEKDQIIKPYKGLLFRETDTDGLVLDISQVTAKLSQAKMSSSTEVAEQIYVKLWQEVSTYCYGDRSIEWHQKNIEVMLQYSEFLKSQDEKEASAILTCLWLEYKSHYISFSESIVSQVVDTVKVMRSLNLYTLALSMLHSANSFYVDTRREESQLFTEIQREILTVSMEFVEQGLATFPLTDGSSSASVLMYRDVFLFMIGKVLLSVDCKPIDLAEKLASYYMNNRKWQEAARVLESTLQRAWDILWSGSVLDAALEEALLQGSVKLTERLAKCYIQQNQQKKAEDVYVELFRAVLRAQRVGDTLFGTVKSLLIGFYKKHEYHDKTISILQEILAAYRNFFGPSHDRTIDTLYELGSLCQARAGNHPYWIEYYRQVICQLNEGSDLCHPKAIQAVLIIADYYWENRRLAEAGAVISVLWSAFVGKADEYKEFKDDKVVKAIYDRYFPCLEETRVKWEVLHKVTAAYCKACQQKFNRTSTIALEATLALARVSQQNEKGIYTAIQLYEEVYEEASKSSLSLSMSTTELEQTLLLLYEQHIVSKPSANVPADTLMHATKLFGRRLSKARKEYGYSHDLTLSYLRGLSVLYSRQQKVDVAVDELITATIKIITEETSSLKMIKAAASIAETFHACNRVADCEELSRELYRKLYGTASASVSSFSRKLDKCSKLPPIFLAALRFYSVNRITNLTEVSDSIEVAVIHYENFIRKINDKNLNQVLLAAGRLRQVLDIKGQQYVVEALCDEVFILFINSVASWPALKSQDSRRTFILAIIKHMSCSKPEDLIHSVIFAANIQIKVLIEEKDFNSTYDIAACAFHFVCERGGFSLGNDKGHDRKLKSFLARLDKDKDKDDCLCKVLGEGFKLASLLVWLDGKTCSDEGLRMEMLRLSKEILTEIKNSCTSYNVIFARVRLQELNQLLILLGKQKDYETLEWLLTVLWRKRNVQPSWQPEVVLNIGRHLICARYQAGKSEEAVQLCKDIAYNLRCVHGLLHPATLDAYLLLSQLYTSIGQSSQEVAHRDEYFEQAFFIHEDILRSLTGGKLDAHHDDEFDPVTAVLTKKTFYPVSEQEEVRKKELVDKGAEANKHLRLLKSSYQRLGKWPKPLTEFKKLYADVDEKFGSQLHDVERIDRWQTGGYASRTTEISEGSFVEVDSWEIVSSNTTEGALDSDEEES</sequence>
<dbReference type="SUPFAM" id="SSF52540">
    <property type="entry name" value="P-loop containing nucleoside triphosphate hydrolases"/>
    <property type="match status" value="1"/>
</dbReference>
<dbReference type="EMBL" id="KV750261">
    <property type="protein sequence ID" value="OCL05532.1"/>
    <property type="molecule type" value="Genomic_DNA"/>
</dbReference>
<name>A0A8E2EV81_9PEZI</name>
<feature type="domain" description="NACHT" evidence="3">
    <location>
        <begin position="401"/>
        <end position="527"/>
    </location>
</feature>
<dbReference type="Proteomes" id="UP000250140">
    <property type="component" value="Unassembled WGS sequence"/>
</dbReference>
<dbReference type="InterPro" id="IPR007111">
    <property type="entry name" value="NACHT_NTPase"/>
</dbReference>
<gene>
    <name evidence="4" type="ORF">AOQ84DRAFT_390805</name>
</gene>
<feature type="compositionally biased region" description="Basic and acidic residues" evidence="2">
    <location>
        <begin position="38"/>
        <end position="60"/>
    </location>
</feature>
<dbReference type="Gene3D" id="1.25.40.10">
    <property type="entry name" value="Tetratricopeptide repeat domain"/>
    <property type="match status" value="2"/>
</dbReference>
<organism evidence="4 5">
    <name type="scientific">Glonium stellatum</name>
    <dbReference type="NCBI Taxonomy" id="574774"/>
    <lineage>
        <taxon>Eukaryota</taxon>
        <taxon>Fungi</taxon>
        <taxon>Dikarya</taxon>
        <taxon>Ascomycota</taxon>
        <taxon>Pezizomycotina</taxon>
        <taxon>Dothideomycetes</taxon>
        <taxon>Pleosporomycetidae</taxon>
        <taxon>Gloniales</taxon>
        <taxon>Gloniaceae</taxon>
        <taxon>Glonium</taxon>
    </lineage>
</organism>
<evidence type="ECO:0000313" key="4">
    <source>
        <dbReference type="EMBL" id="OCL05532.1"/>
    </source>
</evidence>
<dbReference type="Pfam" id="PF24883">
    <property type="entry name" value="NPHP3_N"/>
    <property type="match status" value="1"/>
</dbReference>
<dbReference type="PANTHER" id="PTHR10039">
    <property type="entry name" value="AMELOGENIN"/>
    <property type="match status" value="1"/>
</dbReference>
<accession>A0A8E2EV81</accession>
<keyword evidence="5" id="KW-1185">Reference proteome</keyword>
<dbReference type="InterPro" id="IPR027417">
    <property type="entry name" value="P-loop_NTPase"/>
</dbReference>
<proteinExistence type="predicted"/>
<evidence type="ECO:0000313" key="5">
    <source>
        <dbReference type="Proteomes" id="UP000250140"/>
    </source>
</evidence>
<dbReference type="InterPro" id="IPR011990">
    <property type="entry name" value="TPR-like_helical_dom_sf"/>
</dbReference>
<evidence type="ECO:0000256" key="1">
    <source>
        <dbReference type="ARBA" id="ARBA00022737"/>
    </source>
</evidence>
<protein>
    <recommendedName>
        <fullName evidence="3">NACHT domain-containing protein</fullName>
    </recommendedName>
</protein>
<dbReference type="Gene3D" id="3.40.50.300">
    <property type="entry name" value="P-loop containing nucleotide triphosphate hydrolases"/>
    <property type="match status" value="1"/>
</dbReference>
<evidence type="ECO:0000259" key="3">
    <source>
        <dbReference type="PROSITE" id="PS50837"/>
    </source>
</evidence>
<dbReference type="OrthoDB" id="2546325at2759"/>
<feature type="compositionally biased region" description="Pro residues" evidence="2">
    <location>
        <begin position="89"/>
        <end position="102"/>
    </location>
</feature>
<evidence type="ECO:0000256" key="2">
    <source>
        <dbReference type="SAM" id="MobiDB-lite"/>
    </source>
</evidence>
<reference evidence="4 5" key="1">
    <citation type="journal article" date="2016" name="Nat. Commun.">
        <title>Ectomycorrhizal ecology is imprinted in the genome of the dominant symbiotic fungus Cenococcum geophilum.</title>
        <authorList>
            <consortium name="DOE Joint Genome Institute"/>
            <person name="Peter M."/>
            <person name="Kohler A."/>
            <person name="Ohm R.A."/>
            <person name="Kuo A."/>
            <person name="Krutzmann J."/>
            <person name="Morin E."/>
            <person name="Arend M."/>
            <person name="Barry K.W."/>
            <person name="Binder M."/>
            <person name="Choi C."/>
            <person name="Clum A."/>
            <person name="Copeland A."/>
            <person name="Grisel N."/>
            <person name="Haridas S."/>
            <person name="Kipfer T."/>
            <person name="LaButti K."/>
            <person name="Lindquist E."/>
            <person name="Lipzen A."/>
            <person name="Maire R."/>
            <person name="Meier B."/>
            <person name="Mihaltcheva S."/>
            <person name="Molinier V."/>
            <person name="Murat C."/>
            <person name="Poggeler S."/>
            <person name="Quandt C.A."/>
            <person name="Sperisen C."/>
            <person name="Tritt A."/>
            <person name="Tisserant E."/>
            <person name="Crous P.W."/>
            <person name="Henrissat B."/>
            <person name="Nehls U."/>
            <person name="Egli S."/>
            <person name="Spatafora J.W."/>
            <person name="Grigoriev I.V."/>
            <person name="Martin F.M."/>
        </authorList>
    </citation>
    <scope>NUCLEOTIDE SEQUENCE [LARGE SCALE GENOMIC DNA]</scope>
    <source>
        <strain evidence="4 5">CBS 207.34</strain>
    </source>
</reference>
<dbReference type="InterPro" id="IPR056884">
    <property type="entry name" value="NPHP3-like_N"/>
</dbReference>
<dbReference type="PROSITE" id="PS50837">
    <property type="entry name" value="NACHT"/>
    <property type="match status" value="1"/>
</dbReference>
<dbReference type="PANTHER" id="PTHR10039:SF9">
    <property type="entry name" value="NACHT DOMAIN PROTEIN (AFU_ORTHOLOGUE AFUA_2G01760)"/>
    <property type="match status" value="1"/>
</dbReference>
<feature type="region of interest" description="Disordered" evidence="2">
    <location>
        <begin position="1"/>
        <end position="108"/>
    </location>
</feature>